<evidence type="ECO:0000313" key="1">
    <source>
        <dbReference type="EMBL" id="MFC4135981.1"/>
    </source>
</evidence>
<dbReference type="RefSeq" id="WP_253762564.1">
    <property type="nucleotide sequence ID" value="NZ_JAMZDZ010000001.1"/>
</dbReference>
<reference evidence="2" key="1">
    <citation type="journal article" date="2019" name="Int. J. Syst. Evol. Microbiol.">
        <title>The Global Catalogue of Microorganisms (GCM) 10K type strain sequencing project: providing services to taxonomists for standard genome sequencing and annotation.</title>
        <authorList>
            <consortium name="The Broad Institute Genomics Platform"/>
            <consortium name="The Broad Institute Genome Sequencing Center for Infectious Disease"/>
            <person name="Wu L."/>
            <person name="Ma J."/>
        </authorList>
    </citation>
    <scope>NUCLEOTIDE SEQUENCE [LARGE SCALE GENOMIC DNA]</scope>
    <source>
        <strain evidence="2">CGMCC 4.7289</strain>
    </source>
</reference>
<keyword evidence="2" id="KW-1185">Reference proteome</keyword>
<comment type="caution">
    <text evidence="1">The sequence shown here is derived from an EMBL/GenBank/DDBJ whole genome shotgun (WGS) entry which is preliminary data.</text>
</comment>
<protein>
    <submittedName>
        <fullName evidence="1">DUF2785 domain-containing protein</fullName>
    </submittedName>
</protein>
<gene>
    <name evidence="1" type="ORF">ACFOZ4_35705</name>
</gene>
<dbReference type="Pfam" id="PF10978">
    <property type="entry name" value="DUF2785"/>
    <property type="match status" value="1"/>
</dbReference>
<name>A0ABV8M041_9ACTN</name>
<organism evidence="1 2">
    <name type="scientific">Hamadaea flava</name>
    <dbReference type="NCBI Taxonomy" id="1742688"/>
    <lineage>
        <taxon>Bacteria</taxon>
        <taxon>Bacillati</taxon>
        <taxon>Actinomycetota</taxon>
        <taxon>Actinomycetes</taxon>
        <taxon>Micromonosporales</taxon>
        <taxon>Micromonosporaceae</taxon>
        <taxon>Hamadaea</taxon>
    </lineage>
</organism>
<accession>A0ABV8M041</accession>
<sequence length="257" mass="27716">MIDSPGGATLTELLEMLTSPDPVARDERAYTELVGLVRRGALDDRLGEVGERLVPLLGHSEVQARAFAPLILAALVNRDAEVGGLHDDAVRRWRVAFATWWPAEQEIHGWGGELGWLHAIAHGADLAGAFGGSPRVAAADLSDLLTVVAQRVVAPTGYQYAHLEEDRVARAMTRILARPELTGTGATGWLSVVDELLATGEPGPLPTPVANTMAVLRAVYVMVHRKPSPHRRRVLEGVANRLHVVFADYPSTEELSA</sequence>
<evidence type="ECO:0000313" key="2">
    <source>
        <dbReference type="Proteomes" id="UP001595816"/>
    </source>
</evidence>
<dbReference type="Proteomes" id="UP001595816">
    <property type="component" value="Unassembled WGS sequence"/>
</dbReference>
<dbReference type="InterPro" id="IPR021247">
    <property type="entry name" value="DUF2785"/>
</dbReference>
<proteinExistence type="predicted"/>
<dbReference type="EMBL" id="JBHSAY010000028">
    <property type="protein sequence ID" value="MFC4135981.1"/>
    <property type="molecule type" value="Genomic_DNA"/>
</dbReference>